<evidence type="ECO:0000313" key="3">
    <source>
        <dbReference type="Proteomes" id="UP001219525"/>
    </source>
</evidence>
<proteinExistence type="predicted"/>
<evidence type="ECO:0000256" key="1">
    <source>
        <dbReference type="SAM" id="Phobius"/>
    </source>
</evidence>
<gene>
    <name evidence="2" type="ORF">GGX14DRAFT_481563</name>
</gene>
<feature type="transmembrane region" description="Helical" evidence="1">
    <location>
        <begin position="114"/>
        <end position="132"/>
    </location>
</feature>
<feature type="transmembrane region" description="Helical" evidence="1">
    <location>
        <begin position="24"/>
        <end position="50"/>
    </location>
</feature>
<keyword evidence="1" id="KW-0812">Transmembrane</keyword>
<keyword evidence="1" id="KW-1133">Transmembrane helix</keyword>
<sequence>MPVFRDLVSGPGLDGRDIYHLKLLILQLAAAAVTYGILLLVGLLSSYSLIHRGLGGNRARQLLLMITVTMLLLSTAHLALYVVGVLLQLQALAAEYDNHIITVTLRRLNFTETFLRRLMYFLSDVVVVWRAWAIWTNNRMVHAALAVCLFGTGATSLTLAVFNYNTQFKHIEYETLEQNFLGTFGLLVTNFFATLLISWKFWYYRRNIKVYFSRTDRGNTKTEGVLILLMESGALYCTFWVLLMLGDFGYFGDFGFEWFQPYISGLYPTLIIFMVSRQMMFSEEVVGLKARAPGRSLPNMEFMASGATGSTMKFGRGFDGGATQTSPSSTVVGPGLAIVNTRPIGGMRLHAEL</sequence>
<name>A0AAD6URR3_9AGAR</name>
<feature type="transmembrane region" description="Helical" evidence="1">
    <location>
        <begin position="258"/>
        <end position="275"/>
    </location>
</feature>
<comment type="caution">
    <text evidence="2">The sequence shown here is derived from an EMBL/GenBank/DDBJ whole genome shotgun (WGS) entry which is preliminary data.</text>
</comment>
<feature type="transmembrane region" description="Helical" evidence="1">
    <location>
        <begin position="184"/>
        <end position="204"/>
    </location>
</feature>
<feature type="transmembrane region" description="Helical" evidence="1">
    <location>
        <begin position="62"/>
        <end position="87"/>
    </location>
</feature>
<dbReference type="EMBL" id="JARJCW010000133">
    <property type="protein sequence ID" value="KAJ7191435.1"/>
    <property type="molecule type" value="Genomic_DNA"/>
</dbReference>
<evidence type="ECO:0000313" key="2">
    <source>
        <dbReference type="EMBL" id="KAJ7191435.1"/>
    </source>
</evidence>
<dbReference type="Proteomes" id="UP001219525">
    <property type="component" value="Unassembled WGS sequence"/>
</dbReference>
<feature type="transmembrane region" description="Helical" evidence="1">
    <location>
        <begin position="225"/>
        <end position="246"/>
    </location>
</feature>
<protein>
    <submittedName>
        <fullName evidence="2">Uncharacterized protein</fullName>
    </submittedName>
</protein>
<accession>A0AAD6URR3</accession>
<dbReference type="AlphaFoldDB" id="A0AAD6URR3"/>
<reference evidence="2" key="1">
    <citation type="submission" date="2023-03" db="EMBL/GenBank/DDBJ databases">
        <title>Massive genome expansion in bonnet fungi (Mycena s.s.) driven by repeated elements and novel gene families across ecological guilds.</title>
        <authorList>
            <consortium name="Lawrence Berkeley National Laboratory"/>
            <person name="Harder C.B."/>
            <person name="Miyauchi S."/>
            <person name="Viragh M."/>
            <person name="Kuo A."/>
            <person name="Thoen E."/>
            <person name="Andreopoulos B."/>
            <person name="Lu D."/>
            <person name="Skrede I."/>
            <person name="Drula E."/>
            <person name="Henrissat B."/>
            <person name="Morin E."/>
            <person name="Kohler A."/>
            <person name="Barry K."/>
            <person name="LaButti K."/>
            <person name="Morin E."/>
            <person name="Salamov A."/>
            <person name="Lipzen A."/>
            <person name="Mereny Z."/>
            <person name="Hegedus B."/>
            <person name="Baldrian P."/>
            <person name="Stursova M."/>
            <person name="Weitz H."/>
            <person name="Taylor A."/>
            <person name="Grigoriev I.V."/>
            <person name="Nagy L.G."/>
            <person name="Martin F."/>
            <person name="Kauserud H."/>
        </authorList>
    </citation>
    <scope>NUCLEOTIDE SEQUENCE</scope>
    <source>
        <strain evidence="2">9144</strain>
    </source>
</reference>
<keyword evidence="1" id="KW-0472">Membrane</keyword>
<keyword evidence="3" id="KW-1185">Reference proteome</keyword>
<organism evidence="2 3">
    <name type="scientific">Mycena pura</name>
    <dbReference type="NCBI Taxonomy" id="153505"/>
    <lineage>
        <taxon>Eukaryota</taxon>
        <taxon>Fungi</taxon>
        <taxon>Dikarya</taxon>
        <taxon>Basidiomycota</taxon>
        <taxon>Agaricomycotina</taxon>
        <taxon>Agaricomycetes</taxon>
        <taxon>Agaricomycetidae</taxon>
        <taxon>Agaricales</taxon>
        <taxon>Marasmiineae</taxon>
        <taxon>Mycenaceae</taxon>
        <taxon>Mycena</taxon>
    </lineage>
</organism>
<feature type="transmembrane region" description="Helical" evidence="1">
    <location>
        <begin position="144"/>
        <end position="164"/>
    </location>
</feature>